<evidence type="ECO:0000313" key="9">
    <source>
        <dbReference type="Proteomes" id="UP000235672"/>
    </source>
</evidence>
<dbReference type="InterPro" id="IPR006094">
    <property type="entry name" value="Oxid_FAD_bind_N"/>
</dbReference>
<dbReference type="PANTHER" id="PTHR42973:SF39">
    <property type="entry name" value="FAD-BINDING PCMH-TYPE DOMAIN-CONTAINING PROTEIN"/>
    <property type="match status" value="1"/>
</dbReference>
<dbReference type="PANTHER" id="PTHR42973">
    <property type="entry name" value="BINDING OXIDOREDUCTASE, PUTATIVE (AFU_ORTHOLOGUE AFUA_1G17690)-RELATED"/>
    <property type="match status" value="1"/>
</dbReference>
<keyword evidence="9" id="KW-1185">Reference proteome</keyword>
<sequence length="595" mass="64188">MQISWSTPSILCTVIQLLGLTFTSLAYSQNRSYPYCKAIPGSPGWPSTESWARLNSSLSGRLIAPSPPGAVCHPAQPTYDPSLCPVIAENWTTSAWQSANPVGTICNNFNNDTCLPNPNVTCSSAGYPVYVINATCAEDVKLGVDFARRHDIRLIVKGTGHDYLGRSAAPNSLSIWTHHISGLSFQDSFTPKGCKFSINGPSVTAAAGTQMLEIDYEAHLRNFTIVGGGAGTVGVGGYLTGGGHSALSSTYGLAADQVLEMEIVTPGGEILTINECQNTDLFWAMRGGGGSTFGVITSVTFKAFQSMPFIVATGALIFAPGTDVFWDIIANVLSQYPALDEQGIMTYSLVARNFTGQYGITSPVDGFLGTFMLPVLHPDNTTDSLNTTLWNLFNQATAGSSVPFTPLVIPQVYPDFWAWYSVNNGPLDAGFDQYIGSRLLDGKALTQNLTELAAAFKAATPYGGATMAYLVGGKGVMNAKPRGGSDAVGSAWRTAYVHSVVGVQWQPFDKAGEKEQTNLLNDVYIEALRELAPSTGAYVNEAYTYEPNFQETFWGTNYPRLLEIKRRVDPNDVFWCQPCVGNERWEVIGDMLCRI</sequence>
<keyword evidence="5" id="KW-0560">Oxidoreductase</keyword>
<dbReference type="Pfam" id="PF01565">
    <property type="entry name" value="FAD_binding_4"/>
    <property type="match status" value="1"/>
</dbReference>
<dbReference type="PROSITE" id="PS51387">
    <property type="entry name" value="FAD_PCMH"/>
    <property type="match status" value="1"/>
</dbReference>
<keyword evidence="4" id="KW-0274">FAD</keyword>
<dbReference type="InterPro" id="IPR012951">
    <property type="entry name" value="BBE"/>
</dbReference>
<evidence type="ECO:0000256" key="6">
    <source>
        <dbReference type="SAM" id="SignalP"/>
    </source>
</evidence>
<proteinExistence type="inferred from homology"/>
<comment type="cofactor">
    <cofactor evidence="1">
        <name>FAD</name>
        <dbReference type="ChEBI" id="CHEBI:57692"/>
    </cofactor>
</comment>
<dbReference type="AlphaFoldDB" id="A0A2J6QR00"/>
<dbReference type="InterPro" id="IPR006093">
    <property type="entry name" value="Oxy_OxRdtase_FAD_BS"/>
</dbReference>
<reference evidence="8 9" key="1">
    <citation type="submission" date="2016-05" db="EMBL/GenBank/DDBJ databases">
        <title>A degradative enzymes factory behind the ericoid mycorrhizal symbiosis.</title>
        <authorList>
            <consortium name="DOE Joint Genome Institute"/>
            <person name="Martino E."/>
            <person name="Morin E."/>
            <person name="Grelet G."/>
            <person name="Kuo A."/>
            <person name="Kohler A."/>
            <person name="Daghino S."/>
            <person name="Barry K."/>
            <person name="Choi C."/>
            <person name="Cichocki N."/>
            <person name="Clum A."/>
            <person name="Copeland A."/>
            <person name="Hainaut M."/>
            <person name="Haridas S."/>
            <person name="Labutti K."/>
            <person name="Lindquist E."/>
            <person name="Lipzen A."/>
            <person name="Khouja H.-R."/>
            <person name="Murat C."/>
            <person name="Ohm R."/>
            <person name="Olson A."/>
            <person name="Spatafora J."/>
            <person name="Veneault-Fourrey C."/>
            <person name="Henrissat B."/>
            <person name="Grigoriev I."/>
            <person name="Martin F."/>
            <person name="Perotto S."/>
        </authorList>
    </citation>
    <scope>NUCLEOTIDE SEQUENCE [LARGE SCALE GENOMIC DNA]</scope>
    <source>
        <strain evidence="8 9">UAMH 7357</strain>
    </source>
</reference>
<feature type="signal peptide" evidence="6">
    <location>
        <begin position="1"/>
        <end position="26"/>
    </location>
</feature>
<feature type="domain" description="FAD-binding PCMH-type" evidence="7">
    <location>
        <begin position="124"/>
        <end position="306"/>
    </location>
</feature>
<dbReference type="InterPro" id="IPR036318">
    <property type="entry name" value="FAD-bd_PCMH-like_sf"/>
</dbReference>
<evidence type="ECO:0000259" key="7">
    <source>
        <dbReference type="PROSITE" id="PS51387"/>
    </source>
</evidence>
<evidence type="ECO:0000256" key="5">
    <source>
        <dbReference type="ARBA" id="ARBA00023002"/>
    </source>
</evidence>
<dbReference type="OrthoDB" id="9983560at2759"/>
<name>A0A2J6QR00_9HELO</name>
<dbReference type="InterPro" id="IPR016169">
    <property type="entry name" value="FAD-bd_PCMH_sub2"/>
</dbReference>
<keyword evidence="3" id="KW-0285">Flavoprotein</keyword>
<dbReference type="InterPro" id="IPR050416">
    <property type="entry name" value="FAD-linked_Oxidoreductase"/>
</dbReference>
<dbReference type="InterPro" id="IPR016166">
    <property type="entry name" value="FAD-bd_PCMH"/>
</dbReference>
<keyword evidence="6" id="KW-0732">Signal</keyword>
<feature type="chain" id="PRO_5014337166" evidence="6">
    <location>
        <begin position="27"/>
        <end position="595"/>
    </location>
</feature>
<organism evidence="8 9">
    <name type="scientific">Hyaloscypha hepaticicola</name>
    <dbReference type="NCBI Taxonomy" id="2082293"/>
    <lineage>
        <taxon>Eukaryota</taxon>
        <taxon>Fungi</taxon>
        <taxon>Dikarya</taxon>
        <taxon>Ascomycota</taxon>
        <taxon>Pezizomycotina</taxon>
        <taxon>Leotiomycetes</taxon>
        <taxon>Helotiales</taxon>
        <taxon>Hyaloscyphaceae</taxon>
        <taxon>Hyaloscypha</taxon>
    </lineage>
</organism>
<dbReference type="SUPFAM" id="SSF56176">
    <property type="entry name" value="FAD-binding/transporter-associated domain-like"/>
    <property type="match status" value="1"/>
</dbReference>
<dbReference type="Proteomes" id="UP000235672">
    <property type="component" value="Unassembled WGS sequence"/>
</dbReference>
<dbReference type="STRING" id="1745343.A0A2J6QR00"/>
<dbReference type="Pfam" id="PF08031">
    <property type="entry name" value="BBE"/>
    <property type="match status" value="1"/>
</dbReference>
<dbReference type="PROSITE" id="PS00862">
    <property type="entry name" value="OX2_COVAL_FAD"/>
    <property type="match status" value="1"/>
</dbReference>
<dbReference type="Gene3D" id="3.30.465.10">
    <property type="match status" value="2"/>
</dbReference>
<evidence type="ECO:0000256" key="1">
    <source>
        <dbReference type="ARBA" id="ARBA00001974"/>
    </source>
</evidence>
<evidence type="ECO:0000256" key="2">
    <source>
        <dbReference type="ARBA" id="ARBA00005466"/>
    </source>
</evidence>
<dbReference type="GO" id="GO:0016491">
    <property type="term" value="F:oxidoreductase activity"/>
    <property type="evidence" value="ECO:0007669"/>
    <property type="project" value="UniProtKB-KW"/>
</dbReference>
<evidence type="ECO:0000313" key="8">
    <source>
        <dbReference type="EMBL" id="PMD28674.1"/>
    </source>
</evidence>
<dbReference type="GO" id="GO:0071949">
    <property type="term" value="F:FAD binding"/>
    <property type="evidence" value="ECO:0007669"/>
    <property type="project" value="InterPro"/>
</dbReference>
<accession>A0A2J6QR00</accession>
<dbReference type="EMBL" id="KZ613464">
    <property type="protein sequence ID" value="PMD28674.1"/>
    <property type="molecule type" value="Genomic_DNA"/>
</dbReference>
<comment type="similarity">
    <text evidence="2">Belongs to the oxygen-dependent FAD-linked oxidoreductase family.</text>
</comment>
<protein>
    <submittedName>
        <fullName evidence="8">FAD-binding domain-containing protein</fullName>
    </submittedName>
</protein>
<evidence type="ECO:0000256" key="4">
    <source>
        <dbReference type="ARBA" id="ARBA00022827"/>
    </source>
</evidence>
<evidence type="ECO:0000256" key="3">
    <source>
        <dbReference type="ARBA" id="ARBA00022630"/>
    </source>
</evidence>
<gene>
    <name evidence="8" type="ORF">NA56DRAFT_560064</name>
</gene>